<gene>
    <name evidence="6" type="ORF">RWH45_13200</name>
</gene>
<keyword evidence="1" id="KW-0678">Repressor</keyword>
<dbReference type="RefSeq" id="WP_315995360.1">
    <property type="nucleotide sequence ID" value="NZ_JAWDIS010000003.1"/>
</dbReference>
<dbReference type="InterPro" id="IPR010982">
    <property type="entry name" value="Lambda_DNA-bd_dom_sf"/>
</dbReference>
<dbReference type="Gene3D" id="1.10.260.40">
    <property type="entry name" value="lambda repressor-like DNA-binding domains"/>
    <property type="match status" value="1"/>
</dbReference>
<keyword evidence="3 6" id="KW-0238">DNA-binding</keyword>
<proteinExistence type="predicted"/>
<dbReference type="PANTHER" id="PTHR30146">
    <property type="entry name" value="LACI-RELATED TRANSCRIPTIONAL REPRESSOR"/>
    <property type="match status" value="1"/>
</dbReference>
<dbReference type="CDD" id="cd01392">
    <property type="entry name" value="HTH_LacI"/>
    <property type="match status" value="1"/>
</dbReference>
<protein>
    <submittedName>
        <fullName evidence="6">LacI family DNA-binding transcriptional regulator</fullName>
    </submittedName>
</protein>
<dbReference type="SUPFAM" id="SSF53822">
    <property type="entry name" value="Periplasmic binding protein-like I"/>
    <property type="match status" value="1"/>
</dbReference>
<dbReference type="EMBL" id="JAWDIS010000003">
    <property type="protein sequence ID" value="MDU0368175.1"/>
    <property type="molecule type" value="Genomic_DNA"/>
</dbReference>
<evidence type="ECO:0000256" key="4">
    <source>
        <dbReference type="ARBA" id="ARBA00023163"/>
    </source>
</evidence>
<comment type="caution">
    <text evidence="6">The sequence shown here is derived from an EMBL/GenBank/DDBJ whole genome shotgun (WGS) entry which is preliminary data.</text>
</comment>
<evidence type="ECO:0000256" key="1">
    <source>
        <dbReference type="ARBA" id="ARBA00022491"/>
    </source>
</evidence>
<dbReference type="Pfam" id="PF00356">
    <property type="entry name" value="LacI"/>
    <property type="match status" value="1"/>
</dbReference>
<feature type="domain" description="HTH lacI-type" evidence="5">
    <location>
        <begin position="11"/>
        <end position="65"/>
    </location>
</feature>
<dbReference type="InterPro" id="IPR000843">
    <property type="entry name" value="HTH_LacI"/>
</dbReference>
<name>A0ABU3TA93_9MICO</name>
<evidence type="ECO:0000313" key="7">
    <source>
        <dbReference type="Proteomes" id="UP001263371"/>
    </source>
</evidence>
<reference evidence="6 7" key="1">
    <citation type="submission" date="2023-09" db="EMBL/GenBank/DDBJ databases">
        <title>Microbacterium fusihabitans sp. nov., Microbacterium phycihabitans sp. nov., and Microbacterium cervinum sp. nov., isolated from dried seaweeds of beach.</title>
        <authorList>
            <person name="Lee S.D."/>
        </authorList>
    </citation>
    <scope>NUCLEOTIDE SEQUENCE [LARGE SCALE GENOMIC DNA]</scope>
    <source>
        <strain evidence="6 7">KSW4-17</strain>
    </source>
</reference>
<dbReference type="GO" id="GO:0003677">
    <property type="term" value="F:DNA binding"/>
    <property type="evidence" value="ECO:0007669"/>
    <property type="project" value="UniProtKB-KW"/>
</dbReference>
<evidence type="ECO:0000313" key="6">
    <source>
        <dbReference type="EMBL" id="MDU0368175.1"/>
    </source>
</evidence>
<evidence type="ECO:0000259" key="5">
    <source>
        <dbReference type="PROSITE" id="PS50932"/>
    </source>
</evidence>
<accession>A0ABU3TA93</accession>
<dbReference type="SUPFAM" id="SSF47413">
    <property type="entry name" value="lambda repressor-like DNA-binding domains"/>
    <property type="match status" value="1"/>
</dbReference>
<dbReference type="CDD" id="cd06267">
    <property type="entry name" value="PBP1_LacI_sugar_binding-like"/>
    <property type="match status" value="1"/>
</dbReference>
<sequence length="342" mass="35842">MTDSAPSDELATLADVASEAGVSTATVSRALSGSRPVSPDTLKRVRAAAARLGYRHNAVASALRSNRTQSVGIVLPRYATVFLSALIESVTESLDAQGIGALLRYVAPDGADHDERVADLLDRRVDGLIVCPPTIEASGHAQRLSHGLPIVQVGRFLDPDTPSAVSLDETSSAGLLAHHLARTGTRKIITVGLDPDAPADATRIRSVGDACAARGIAPGAVVYRGSDLLAGVTAAEKLWDAVTPGETLVCANDDVATGVLTVLRARGVRVPDDVQIASLLQLYPDAQGTPLTSLRHPWRQMGAEAVEMLEHAQRSRVAARRRTALSADLVVGASTRTPQEES</sequence>
<dbReference type="Pfam" id="PF13377">
    <property type="entry name" value="Peripla_BP_3"/>
    <property type="match status" value="1"/>
</dbReference>
<dbReference type="SMART" id="SM00354">
    <property type="entry name" value="HTH_LACI"/>
    <property type="match status" value="1"/>
</dbReference>
<dbReference type="InterPro" id="IPR028082">
    <property type="entry name" value="Peripla_BP_I"/>
</dbReference>
<dbReference type="PANTHER" id="PTHR30146:SF148">
    <property type="entry name" value="HTH-TYPE TRANSCRIPTIONAL REPRESSOR PURR-RELATED"/>
    <property type="match status" value="1"/>
</dbReference>
<dbReference type="PROSITE" id="PS00356">
    <property type="entry name" value="HTH_LACI_1"/>
    <property type="match status" value="1"/>
</dbReference>
<keyword evidence="7" id="KW-1185">Reference proteome</keyword>
<keyword evidence="2" id="KW-0805">Transcription regulation</keyword>
<dbReference type="Proteomes" id="UP001263371">
    <property type="component" value="Unassembled WGS sequence"/>
</dbReference>
<dbReference type="PROSITE" id="PS50932">
    <property type="entry name" value="HTH_LACI_2"/>
    <property type="match status" value="1"/>
</dbReference>
<dbReference type="Gene3D" id="3.40.50.2300">
    <property type="match status" value="2"/>
</dbReference>
<keyword evidence="4" id="KW-0804">Transcription</keyword>
<organism evidence="6 7">
    <name type="scientific">Microbacterium galbum</name>
    <dbReference type="NCBI Taxonomy" id="3075994"/>
    <lineage>
        <taxon>Bacteria</taxon>
        <taxon>Bacillati</taxon>
        <taxon>Actinomycetota</taxon>
        <taxon>Actinomycetes</taxon>
        <taxon>Micrococcales</taxon>
        <taxon>Microbacteriaceae</taxon>
        <taxon>Microbacterium</taxon>
    </lineage>
</organism>
<dbReference type="InterPro" id="IPR046335">
    <property type="entry name" value="LacI/GalR-like_sensor"/>
</dbReference>
<evidence type="ECO:0000256" key="3">
    <source>
        <dbReference type="ARBA" id="ARBA00023125"/>
    </source>
</evidence>
<evidence type="ECO:0000256" key="2">
    <source>
        <dbReference type="ARBA" id="ARBA00023015"/>
    </source>
</evidence>